<dbReference type="PANTHER" id="PTHR30146:SF109">
    <property type="entry name" value="HTH-TYPE TRANSCRIPTIONAL REGULATOR GALS"/>
    <property type="match status" value="1"/>
</dbReference>
<evidence type="ECO:0000259" key="6">
    <source>
        <dbReference type="PROSITE" id="PS50943"/>
    </source>
</evidence>
<feature type="region of interest" description="Disordered" evidence="4">
    <location>
        <begin position="377"/>
        <end position="398"/>
    </location>
</feature>
<dbReference type="Pfam" id="PF14100">
    <property type="entry name" value="DUF6807"/>
    <property type="match status" value="1"/>
</dbReference>
<name>A0A4R7W4P1_9PSEU</name>
<dbReference type="InterPro" id="IPR010982">
    <property type="entry name" value="Lambda_DNA-bd_dom_sf"/>
</dbReference>
<dbReference type="CDD" id="cd06267">
    <property type="entry name" value="PBP1_LacI_sugar_binding-like"/>
    <property type="match status" value="1"/>
</dbReference>
<evidence type="ECO:0000256" key="4">
    <source>
        <dbReference type="SAM" id="MobiDB-lite"/>
    </source>
</evidence>
<dbReference type="PROSITE" id="PS50932">
    <property type="entry name" value="HTH_LACI_2"/>
    <property type="match status" value="1"/>
</dbReference>
<keyword evidence="1" id="KW-0805">Transcription regulation</keyword>
<dbReference type="RefSeq" id="WP_133900816.1">
    <property type="nucleotide sequence ID" value="NZ_SOCP01000001.1"/>
</dbReference>
<dbReference type="Gene3D" id="1.10.260.40">
    <property type="entry name" value="lambda repressor-like DNA-binding domains"/>
    <property type="match status" value="1"/>
</dbReference>
<dbReference type="InterPro" id="IPR028082">
    <property type="entry name" value="Peripla_BP_I"/>
</dbReference>
<dbReference type="GO" id="GO:0000976">
    <property type="term" value="F:transcription cis-regulatory region binding"/>
    <property type="evidence" value="ECO:0007669"/>
    <property type="project" value="TreeGrafter"/>
</dbReference>
<evidence type="ECO:0000256" key="1">
    <source>
        <dbReference type="ARBA" id="ARBA00023015"/>
    </source>
</evidence>
<evidence type="ECO:0000256" key="2">
    <source>
        <dbReference type="ARBA" id="ARBA00023125"/>
    </source>
</evidence>
<keyword evidence="3" id="KW-0804">Transcription</keyword>
<dbReference type="Pfam" id="PF00356">
    <property type="entry name" value="LacI"/>
    <property type="match status" value="1"/>
</dbReference>
<feature type="domain" description="HTH lacI-type" evidence="5">
    <location>
        <begin position="9"/>
        <end position="63"/>
    </location>
</feature>
<dbReference type="InterPro" id="IPR029475">
    <property type="entry name" value="DUF6807"/>
</dbReference>
<dbReference type="InterPro" id="IPR000843">
    <property type="entry name" value="HTH_LacI"/>
</dbReference>
<keyword evidence="2" id="KW-0238">DNA-binding</keyword>
<dbReference type="GO" id="GO:0003700">
    <property type="term" value="F:DNA-binding transcription factor activity"/>
    <property type="evidence" value="ECO:0007669"/>
    <property type="project" value="TreeGrafter"/>
</dbReference>
<keyword evidence="8" id="KW-1185">Reference proteome</keyword>
<feature type="domain" description="HTH cro/C1-type" evidence="6">
    <location>
        <begin position="10"/>
        <end position="43"/>
    </location>
</feature>
<dbReference type="SUPFAM" id="SSF53822">
    <property type="entry name" value="Periplasmic binding protein-like I"/>
    <property type="match status" value="1"/>
</dbReference>
<evidence type="ECO:0000313" key="7">
    <source>
        <dbReference type="EMBL" id="TDV57564.1"/>
    </source>
</evidence>
<evidence type="ECO:0000313" key="8">
    <source>
        <dbReference type="Proteomes" id="UP000294927"/>
    </source>
</evidence>
<proteinExistence type="predicted"/>
<organism evidence="7 8">
    <name type="scientific">Actinophytocola oryzae</name>
    <dbReference type="NCBI Taxonomy" id="502181"/>
    <lineage>
        <taxon>Bacteria</taxon>
        <taxon>Bacillati</taxon>
        <taxon>Actinomycetota</taxon>
        <taxon>Actinomycetes</taxon>
        <taxon>Pseudonocardiales</taxon>
        <taxon>Pseudonocardiaceae</taxon>
    </lineage>
</organism>
<evidence type="ECO:0000259" key="5">
    <source>
        <dbReference type="PROSITE" id="PS50932"/>
    </source>
</evidence>
<evidence type="ECO:0000256" key="3">
    <source>
        <dbReference type="ARBA" id="ARBA00023163"/>
    </source>
</evidence>
<comment type="caution">
    <text evidence="7">The sequence shown here is derived from an EMBL/GenBank/DDBJ whole genome shotgun (WGS) entry which is preliminary data.</text>
</comment>
<dbReference type="Gene3D" id="3.40.50.2300">
    <property type="match status" value="2"/>
</dbReference>
<dbReference type="PANTHER" id="PTHR30146">
    <property type="entry name" value="LACI-RELATED TRANSCRIPTIONAL REPRESSOR"/>
    <property type="match status" value="1"/>
</dbReference>
<dbReference type="SUPFAM" id="SSF47413">
    <property type="entry name" value="lambda repressor-like DNA-binding domains"/>
    <property type="match status" value="1"/>
</dbReference>
<dbReference type="AlphaFoldDB" id="A0A4R7W4P1"/>
<dbReference type="Pfam" id="PF13377">
    <property type="entry name" value="Peripla_BP_3"/>
    <property type="match status" value="1"/>
</dbReference>
<dbReference type="Proteomes" id="UP000294927">
    <property type="component" value="Unassembled WGS sequence"/>
</dbReference>
<dbReference type="InterPro" id="IPR046335">
    <property type="entry name" value="LacI/GalR-like_sensor"/>
</dbReference>
<dbReference type="EMBL" id="SOCP01000001">
    <property type="protein sequence ID" value="TDV57564.1"/>
    <property type="molecule type" value="Genomic_DNA"/>
</dbReference>
<dbReference type="PROSITE" id="PS00356">
    <property type="entry name" value="HTH_LACI_1"/>
    <property type="match status" value="1"/>
</dbReference>
<dbReference type="CDD" id="cd01392">
    <property type="entry name" value="HTH_LacI"/>
    <property type="match status" value="1"/>
</dbReference>
<dbReference type="OrthoDB" id="3258243at2"/>
<sequence>MARSFKGASTIEEVAAAAGVSRATVSRVMNGRTSVAPEIAERVHAAADRLQYRPSNIARSLSLGRTNTVALVVPDLGNPMFQQVLRGAMAAAAESGYRVLVAETGEIPNEEAEAALEARLRCDALILASPRMPDEELNSLLARAAPLIVLNRPVEGAQTLSVDYAHGMAAIVDHLVGLGHRDLAYLAGPPVAASNRARLSGLEEAQRRHPFLRVRVIPAGTTIEDGYRVADEVLESRSTGALAFNDLVAFGLLARLNETGVAVPGDISVTGFDGIELSRYATPSLTTASVSQFALGRRAWERLVLAIEDADAESPPETIAPELVVRASSGPVPPARRLGMPAPGPGGAELERAVGEARWRIDAVGAVLEHQDLPLTRYSDGTGMPQVHSPRPYLHPMRSLTGRTVTDLSPVDHRHHYGLSLTIADVDGTSYWGGRTFLPGQGPTLLRNHGRQISTGVELDEDGSRLHESLTWADQHDRQQLVEHRELTGVIIPEAQAWALGWHSRLTAPAGATISSPALRGRPGAGYGGIFCRLVSAESTEVLTADASAESGAHGSRSSWLAFGGRYGREWTSVVLVQDDRAEPRPWFVRVADYVGAGPALAWDTPCVIGAGEDLELGLVALVVDRRLTTQDAADLAELALARVATARRGVR</sequence>
<dbReference type="SMART" id="SM00354">
    <property type="entry name" value="HTH_LACI"/>
    <property type="match status" value="1"/>
</dbReference>
<dbReference type="PROSITE" id="PS50943">
    <property type="entry name" value="HTH_CROC1"/>
    <property type="match status" value="1"/>
</dbReference>
<protein>
    <submittedName>
        <fullName evidence="7">LacI family transcriptional regulator</fullName>
    </submittedName>
</protein>
<dbReference type="InterPro" id="IPR001387">
    <property type="entry name" value="Cro/C1-type_HTH"/>
</dbReference>
<accession>A0A4R7W4P1</accession>
<reference evidence="7 8" key="1">
    <citation type="submission" date="2019-03" db="EMBL/GenBank/DDBJ databases">
        <title>Genomic Encyclopedia of Archaeal and Bacterial Type Strains, Phase II (KMG-II): from individual species to whole genera.</title>
        <authorList>
            <person name="Goeker M."/>
        </authorList>
    </citation>
    <scope>NUCLEOTIDE SEQUENCE [LARGE SCALE GENOMIC DNA]</scope>
    <source>
        <strain evidence="7 8">DSM 45499</strain>
    </source>
</reference>
<gene>
    <name evidence="7" type="ORF">CLV71_101435</name>
</gene>